<dbReference type="Gene3D" id="3.60.40.10">
    <property type="entry name" value="PPM-type phosphatase domain"/>
    <property type="match status" value="1"/>
</dbReference>
<evidence type="ECO:0000256" key="5">
    <source>
        <dbReference type="ARBA" id="ARBA00022912"/>
    </source>
</evidence>
<proteinExistence type="inferred from homology"/>
<keyword evidence="5 7" id="KW-0904">Protein phosphatase</keyword>
<evidence type="ECO:0000256" key="2">
    <source>
        <dbReference type="ARBA" id="ARBA00001946"/>
    </source>
</evidence>
<comment type="cofactor">
    <cofactor evidence="2 7">
        <name>Mg(2+)</name>
        <dbReference type="ChEBI" id="CHEBI:18420"/>
    </cofactor>
</comment>
<comment type="catalytic activity">
    <reaction evidence="7">
        <text>O-phospho-L-threonyl-[protein] + H2O = L-threonyl-[protein] + phosphate</text>
        <dbReference type="Rhea" id="RHEA:47004"/>
        <dbReference type="Rhea" id="RHEA-COMP:11060"/>
        <dbReference type="Rhea" id="RHEA-COMP:11605"/>
        <dbReference type="ChEBI" id="CHEBI:15377"/>
        <dbReference type="ChEBI" id="CHEBI:30013"/>
        <dbReference type="ChEBI" id="CHEBI:43474"/>
        <dbReference type="ChEBI" id="CHEBI:61977"/>
        <dbReference type="EC" id="3.1.3.16"/>
    </reaction>
</comment>
<protein>
    <recommendedName>
        <fullName evidence="7">Protein phosphatase</fullName>
        <ecNumber evidence="7">3.1.3.16</ecNumber>
    </recommendedName>
</protein>
<dbReference type="PANTHER" id="PTHR12320:SF1">
    <property type="entry name" value="PROTEIN PHOSPHATASE PTC7 HOMOLOG"/>
    <property type="match status" value="1"/>
</dbReference>
<comment type="similarity">
    <text evidence="3 7">Belongs to the PP2C family.</text>
</comment>
<evidence type="ECO:0000256" key="1">
    <source>
        <dbReference type="ARBA" id="ARBA00001936"/>
    </source>
</evidence>
<dbReference type="SMART" id="SM00332">
    <property type="entry name" value="PP2Cc"/>
    <property type="match status" value="1"/>
</dbReference>
<comment type="cofactor">
    <cofactor evidence="1 7">
        <name>Mn(2+)</name>
        <dbReference type="ChEBI" id="CHEBI:29035"/>
    </cofactor>
</comment>
<accession>A0A0K2ULZ7</accession>
<reference evidence="9" key="1">
    <citation type="submission" date="2014-05" db="EMBL/GenBank/DDBJ databases">
        <authorList>
            <person name="Chronopoulou M."/>
        </authorList>
    </citation>
    <scope>NUCLEOTIDE SEQUENCE</scope>
    <source>
        <tissue evidence="9">Whole organism</tissue>
    </source>
</reference>
<dbReference type="GO" id="GO:0004722">
    <property type="term" value="F:protein serine/threonine phosphatase activity"/>
    <property type="evidence" value="ECO:0007669"/>
    <property type="project" value="UniProtKB-EC"/>
</dbReference>
<evidence type="ECO:0000256" key="3">
    <source>
        <dbReference type="ARBA" id="ARBA00006702"/>
    </source>
</evidence>
<evidence type="ECO:0000313" key="9">
    <source>
        <dbReference type="EMBL" id="CDW38887.1"/>
    </source>
</evidence>
<dbReference type="AlphaFoldDB" id="A0A0K2ULZ7"/>
<evidence type="ECO:0000256" key="4">
    <source>
        <dbReference type="ARBA" id="ARBA00022842"/>
    </source>
</evidence>
<dbReference type="GO" id="GO:0005739">
    <property type="term" value="C:mitochondrion"/>
    <property type="evidence" value="ECO:0007669"/>
    <property type="project" value="TreeGrafter"/>
</dbReference>
<dbReference type="InterPro" id="IPR001932">
    <property type="entry name" value="PPM-type_phosphatase-like_dom"/>
</dbReference>
<keyword evidence="7" id="KW-0479">Metal-binding</keyword>
<dbReference type="PANTHER" id="PTHR12320">
    <property type="entry name" value="PROTEIN PHOSPHATASE 2C"/>
    <property type="match status" value="1"/>
</dbReference>
<comment type="catalytic activity">
    <reaction evidence="7">
        <text>O-phospho-L-seryl-[protein] + H2O = L-seryl-[protein] + phosphate</text>
        <dbReference type="Rhea" id="RHEA:20629"/>
        <dbReference type="Rhea" id="RHEA-COMP:9863"/>
        <dbReference type="Rhea" id="RHEA-COMP:11604"/>
        <dbReference type="ChEBI" id="CHEBI:15377"/>
        <dbReference type="ChEBI" id="CHEBI:29999"/>
        <dbReference type="ChEBI" id="CHEBI:43474"/>
        <dbReference type="ChEBI" id="CHEBI:83421"/>
        <dbReference type="EC" id="3.1.3.16"/>
    </reaction>
</comment>
<name>A0A0K2ULZ7_LEPSM</name>
<dbReference type="OrthoDB" id="60843at2759"/>
<sequence>MHAIGCLSRIVSRTLVTGVGRPNGESFKTRSKEETKLVTAVSGFPKLSNAYDIDHIINGQIGDDAYFVTRHLDDWDSRKREAKSFSEGNQDEFEPQSYSFECNSADVIGVADGVGGWRQYGIDPGQFSSCLMKSCERLVMDGKICSDQPAKLLSQGYQKMQEFSGVKQQIIGSSTACVIILSHRDRMLYAANIGDSGFIIVRDGEVIHKSREQQHHFNTPFQLSLPPSELASEVLSDRPESADKYAFSVQNGDVIMLATDGIFDNVPEALLAQEMATIWGCSDHRRIQQTANSIALIARKLSQDQYFLSPFSRNARANGMDIVGGKQDDLTVLLATVILPT</sequence>
<dbReference type="InterPro" id="IPR039123">
    <property type="entry name" value="PPTC7"/>
</dbReference>
<organism evidence="9">
    <name type="scientific">Lepeophtheirus salmonis</name>
    <name type="common">Salmon louse</name>
    <name type="synonym">Caligus salmonis</name>
    <dbReference type="NCBI Taxonomy" id="72036"/>
    <lineage>
        <taxon>Eukaryota</taxon>
        <taxon>Metazoa</taxon>
        <taxon>Ecdysozoa</taxon>
        <taxon>Arthropoda</taxon>
        <taxon>Crustacea</taxon>
        <taxon>Multicrustacea</taxon>
        <taxon>Hexanauplia</taxon>
        <taxon>Copepoda</taxon>
        <taxon>Siphonostomatoida</taxon>
        <taxon>Caligidae</taxon>
        <taxon>Lepeophtheirus</taxon>
    </lineage>
</organism>
<dbReference type="GO" id="GO:0046872">
    <property type="term" value="F:metal ion binding"/>
    <property type="evidence" value="ECO:0007669"/>
    <property type="project" value="UniProtKB-UniRule"/>
</dbReference>
<dbReference type="EMBL" id="HACA01021526">
    <property type="protein sequence ID" value="CDW38887.1"/>
    <property type="molecule type" value="Transcribed_RNA"/>
</dbReference>
<evidence type="ECO:0000259" key="8">
    <source>
        <dbReference type="PROSITE" id="PS51746"/>
    </source>
</evidence>
<dbReference type="SUPFAM" id="SSF81606">
    <property type="entry name" value="PP2C-like"/>
    <property type="match status" value="1"/>
</dbReference>
<dbReference type="Pfam" id="PF00481">
    <property type="entry name" value="PP2C"/>
    <property type="match status" value="1"/>
</dbReference>
<dbReference type="PROSITE" id="PS51746">
    <property type="entry name" value="PPM_2"/>
    <property type="match status" value="1"/>
</dbReference>
<keyword evidence="4 7" id="KW-0460">Magnesium</keyword>
<feature type="domain" description="PPM-type phosphatase" evidence="8">
    <location>
        <begin position="41"/>
        <end position="337"/>
    </location>
</feature>
<dbReference type="EC" id="3.1.3.16" evidence="7"/>
<keyword evidence="6 7" id="KW-0464">Manganese</keyword>
<evidence type="ECO:0000256" key="6">
    <source>
        <dbReference type="ARBA" id="ARBA00023211"/>
    </source>
</evidence>
<dbReference type="InterPro" id="IPR036457">
    <property type="entry name" value="PPM-type-like_dom_sf"/>
</dbReference>
<keyword evidence="7" id="KW-0378">Hydrolase</keyword>
<dbReference type="SMART" id="SM00331">
    <property type="entry name" value="PP2C_SIG"/>
    <property type="match status" value="1"/>
</dbReference>
<evidence type="ECO:0000256" key="7">
    <source>
        <dbReference type="RuleBase" id="RU366020"/>
    </source>
</evidence>